<organism evidence="1 2">
    <name type="scientific">Corchorus capsularis</name>
    <name type="common">Jute</name>
    <dbReference type="NCBI Taxonomy" id="210143"/>
    <lineage>
        <taxon>Eukaryota</taxon>
        <taxon>Viridiplantae</taxon>
        <taxon>Streptophyta</taxon>
        <taxon>Embryophyta</taxon>
        <taxon>Tracheophyta</taxon>
        <taxon>Spermatophyta</taxon>
        <taxon>Magnoliopsida</taxon>
        <taxon>eudicotyledons</taxon>
        <taxon>Gunneridae</taxon>
        <taxon>Pentapetalae</taxon>
        <taxon>rosids</taxon>
        <taxon>malvids</taxon>
        <taxon>Malvales</taxon>
        <taxon>Malvaceae</taxon>
        <taxon>Grewioideae</taxon>
        <taxon>Apeibeae</taxon>
        <taxon>Corchorus</taxon>
    </lineage>
</organism>
<gene>
    <name evidence="1" type="ORF">CCACVL1_06933</name>
</gene>
<dbReference type="EMBL" id="AWWV01008255">
    <property type="protein sequence ID" value="OMO92034.1"/>
    <property type="molecule type" value="Genomic_DNA"/>
</dbReference>
<protein>
    <submittedName>
        <fullName evidence="1">Uncharacterized protein</fullName>
    </submittedName>
</protein>
<evidence type="ECO:0000313" key="1">
    <source>
        <dbReference type="EMBL" id="OMO92034.1"/>
    </source>
</evidence>
<dbReference type="Gramene" id="OMO92034">
    <property type="protein sequence ID" value="OMO92034"/>
    <property type="gene ID" value="CCACVL1_06933"/>
</dbReference>
<sequence length="64" mass="7228">MEIEMSRSEPSPDFTRVCYTTADLVFTNCLNLSTIYYAASLLRRCNGGFSRLGSLIIKCRTMIP</sequence>
<dbReference type="AlphaFoldDB" id="A0A1R3JB25"/>
<accession>A0A1R3JB25</accession>
<name>A0A1R3JB25_COCAP</name>
<reference evidence="1 2" key="1">
    <citation type="submission" date="2013-09" db="EMBL/GenBank/DDBJ databases">
        <title>Corchorus capsularis genome sequencing.</title>
        <authorList>
            <person name="Alam M."/>
            <person name="Haque M.S."/>
            <person name="Islam M.S."/>
            <person name="Emdad E.M."/>
            <person name="Islam M.M."/>
            <person name="Ahmed B."/>
            <person name="Halim A."/>
            <person name="Hossen Q.M.M."/>
            <person name="Hossain M.Z."/>
            <person name="Ahmed R."/>
            <person name="Khan M.M."/>
            <person name="Islam R."/>
            <person name="Rashid M.M."/>
            <person name="Khan S.A."/>
            <person name="Rahman M.S."/>
            <person name="Alam M."/>
        </authorList>
    </citation>
    <scope>NUCLEOTIDE SEQUENCE [LARGE SCALE GENOMIC DNA]</scope>
    <source>
        <strain evidence="2">cv. CVL-1</strain>
        <tissue evidence="1">Whole seedling</tissue>
    </source>
</reference>
<dbReference type="Proteomes" id="UP000188268">
    <property type="component" value="Unassembled WGS sequence"/>
</dbReference>
<evidence type="ECO:0000313" key="2">
    <source>
        <dbReference type="Proteomes" id="UP000188268"/>
    </source>
</evidence>
<keyword evidence="2" id="KW-1185">Reference proteome</keyword>
<proteinExistence type="predicted"/>
<comment type="caution">
    <text evidence="1">The sequence shown here is derived from an EMBL/GenBank/DDBJ whole genome shotgun (WGS) entry which is preliminary data.</text>
</comment>